<keyword evidence="6" id="KW-1185">Reference proteome</keyword>
<evidence type="ECO:0000313" key="6">
    <source>
        <dbReference type="Proteomes" id="UP000239649"/>
    </source>
</evidence>
<dbReference type="GO" id="GO:0032259">
    <property type="term" value="P:methylation"/>
    <property type="evidence" value="ECO:0007669"/>
    <property type="project" value="UniProtKB-KW"/>
</dbReference>
<proteinExistence type="predicted"/>
<feature type="region of interest" description="Disordered" evidence="3">
    <location>
        <begin position="1"/>
        <end position="79"/>
    </location>
</feature>
<sequence length="1707" mass="179479">MCCSPGPPTAGGATAAAAGSQPARGATGNGLSTTGSAADGPTSPDGNGVAVNERPSEGAAAAAADGDARSPPSPPEDLVQGLLRTPKYLPCRFLYDARGSQLYEHITKLDEYYPYEAELALLRQHAADIAGQVPAGGVVLELGCGDCSKTAGLLEALVERHGVDGVRFAGVDVSNEALHQTERSLARLLPQLPEAQVELVEAEYLEGVRAVRARHPDALLTILWLGSSVGNFSSAEAAGFLRALRATAGESCQLLLATDLWKEVGALRAAYDDSQGVSRDFILNGVHHALATLGHPAAHKSDAFAYECVVNAEEQQVEMWVRARRPLPGVLPGVDIEEGERVLVEISRKFTPEAVSAMSLEAGLFLRAAWGSRAYALHLLLPPALALQRCWADTDALFAGIVDWQAQPIALRHPFVFYAGHCAAFSKAKLLPEDPPSQLDTLFSRGMDPLVADPSSCHAHPAVPDRWPSRQEVESYVAGVRRRLLAAVGNPPGSQLQLGSADVRAGGAGEGAAAGARGTAGRSLADGGRRVAVVLEHERMHQETLCYMLAQQRKADFAAAARGEPAALAAPPSAGSLAAAGGALPFYLRPGAYAATSLRRRSSFESVDSPTAPLQDKAPQEASPLEPRTPGAAEAGGRPARTAVPRAGSKAEAAPSADGTPLIAMPSGEVTLGLPPAAPHGHRWDCELGTTGLRAVPAFAVAAAPVTVGQFRRFVFGQRGYQRAELWEPGALEHVRAAGRCMPVGWSLQATGGGGGDGAGAQQLWVHLPEGSYYAEEVEDCPVYVSLAEARAYCRLHGARLMSEAEWELAAGSPAAAAGALCQLDSGGWEWTDTEFAPLPGWAPDPLYPEFSADFFDGHHFVLRGASPWTHPSLARPSFRNWYQALYPYVAAKFRLARAPPRRRACADAMEAVGNIAAIVDQARTRWLKNAEVLELLQSFSVVGLSVCQEPPVRPEGGQLFLFDRKVCRFFRRDGHNWRKKPDGKTIRETHEKLKVGQAEALNCYYAHADQDDGLQRRCYWQLDPDKEHIVLVHYLCTASSRAGGVTQRAPSTEQLLDGPSARPQRAVRASARRAYSPAPATRGGRRGGLAGAGGSSPHLASFSSGSLDSAELLGQDSDVAAQLAALPLVQGMSLPAATALPSLAEQYAAMQAHQAQQQYVAAQQQQQFDAVQPQAYAAVQQQYAAVAATAGGQALAQQQAALSPVLPVVLPAPLVVAPPGAVVTVAAVPSPAAAATVDLDSFGFGTDLSRPHPGVLYTGQRMASQLASQQSVASGPSPLPPLPGVRPLFQQESFSAEQHRALFREMSLGIQRESGEEGGYYLGSPTDRSLEPPLGADGKAGVAAAAGTPGGDLAALLASPPHAAHRRTVSRQGSGLSRLISKNWESELPMDIMLPDVDADISNYPVEGVVDIERPSSPSSRLVHHAGIAFFGSAATQGHTLEPSPLGTAGLPPLSGSRGAASPPRLFPFALGAERSCGSDTPTFGSSPAQLRFAAGQGEVMAARAPIERPSRLSGGVGMPRSGSHPHLAHLSRRSIAAPADPVAEEAEAAARRHERVEAAAVAAQEHRGEALAAARHRRAANSSEEAEEGLVMIDVPENMQRLTSFLPRDRQATAGREAVAAMAAEALELEARSLFKHMSIDEADAMAAVAAVKELEVMPTIPASISSDLDALSGHSAPGSLLSDGAVLSAERSVGSLQDVLRQER</sequence>
<feature type="compositionally biased region" description="Low complexity" evidence="3">
    <location>
        <begin position="10"/>
        <end position="26"/>
    </location>
</feature>
<dbReference type="Gene3D" id="3.40.50.150">
    <property type="entry name" value="Vaccinia Virus protein VP39"/>
    <property type="match status" value="1"/>
</dbReference>
<evidence type="ECO:0000259" key="4">
    <source>
        <dbReference type="PROSITE" id="PS51437"/>
    </source>
</evidence>
<dbReference type="EMBL" id="LHPF02000019">
    <property type="protein sequence ID" value="PSC70543.1"/>
    <property type="molecule type" value="Genomic_DNA"/>
</dbReference>
<dbReference type="Proteomes" id="UP000239649">
    <property type="component" value="Unassembled WGS sequence"/>
</dbReference>
<dbReference type="GO" id="GO:0008168">
    <property type="term" value="F:methyltransferase activity"/>
    <property type="evidence" value="ECO:0007669"/>
    <property type="project" value="UniProtKB-KW"/>
</dbReference>
<accession>A0A2P6V8X8</accession>
<keyword evidence="1" id="KW-0489">Methyltransferase</keyword>
<feature type="compositionally biased region" description="Low complexity" evidence="3">
    <location>
        <begin position="1060"/>
        <end position="1083"/>
    </location>
</feature>
<organism evidence="5 6">
    <name type="scientific">Micractinium conductrix</name>
    <dbReference type="NCBI Taxonomy" id="554055"/>
    <lineage>
        <taxon>Eukaryota</taxon>
        <taxon>Viridiplantae</taxon>
        <taxon>Chlorophyta</taxon>
        <taxon>core chlorophytes</taxon>
        <taxon>Trebouxiophyceae</taxon>
        <taxon>Chlorellales</taxon>
        <taxon>Chlorellaceae</taxon>
        <taxon>Chlorella clade</taxon>
        <taxon>Micractinium</taxon>
    </lineage>
</organism>
<dbReference type="Pfam" id="PF10017">
    <property type="entry name" value="Methyltransf_33"/>
    <property type="match status" value="1"/>
</dbReference>
<dbReference type="InterPro" id="IPR029063">
    <property type="entry name" value="SAM-dependent_MTases_sf"/>
</dbReference>
<dbReference type="InterPro" id="IPR019257">
    <property type="entry name" value="MeTrfase_dom"/>
</dbReference>
<feature type="region of interest" description="Disordered" evidence="3">
    <location>
        <begin position="604"/>
        <end position="676"/>
    </location>
</feature>
<evidence type="ECO:0000256" key="3">
    <source>
        <dbReference type="SAM" id="MobiDB-lite"/>
    </source>
</evidence>
<dbReference type="InterPro" id="IPR042095">
    <property type="entry name" value="SUMF_sf"/>
</dbReference>
<dbReference type="GO" id="GO:0003677">
    <property type="term" value="F:DNA binding"/>
    <property type="evidence" value="ECO:0007669"/>
    <property type="project" value="InterPro"/>
</dbReference>
<evidence type="ECO:0000256" key="1">
    <source>
        <dbReference type="ARBA" id="ARBA00022603"/>
    </source>
</evidence>
<dbReference type="InterPro" id="IPR016187">
    <property type="entry name" value="CTDL_fold"/>
</dbReference>
<keyword evidence="2" id="KW-0808">Transferase</keyword>
<protein>
    <submittedName>
        <fullName evidence="5">Meiotically up-regulated 158</fullName>
    </submittedName>
</protein>
<name>A0A2P6V8X8_9CHLO</name>
<feature type="domain" description="CG-1" evidence="4">
    <location>
        <begin position="916"/>
        <end position="1044"/>
    </location>
</feature>
<dbReference type="InterPro" id="IPR005559">
    <property type="entry name" value="CG-1_dom"/>
</dbReference>
<dbReference type="Pfam" id="PF03781">
    <property type="entry name" value="FGE-sulfatase"/>
    <property type="match status" value="1"/>
</dbReference>
<dbReference type="SUPFAM" id="SSF56436">
    <property type="entry name" value="C-type lectin-like"/>
    <property type="match status" value="1"/>
</dbReference>
<feature type="region of interest" description="Disordered" evidence="3">
    <location>
        <begin position="1047"/>
        <end position="1097"/>
    </location>
</feature>
<dbReference type="PROSITE" id="PS51437">
    <property type="entry name" value="CG_1"/>
    <property type="match status" value="1"/>
</dbReference>
<reference evidence="5 6" key="1">
    <citation type="journal article" date="2018" name="Plant J.">
        <title>Genome sequences of Chlorella sorokiniana UTEX 1602 and Micractinium conductrix SAG 241.80: implications to maltose excretion by a green alga.</title>
        <authorList>
            <person name="Arriola M.B."/>
            <person name="Velmurugan N."/>
            <person name="Zhang Y."/>
            <person name="Plunkett M.H."/>
            <person name="Hondzo H."/>
            <person name="Barney B.M."/>
        </authorList>
    </citation>
    <scope>NUCLEOTIDE SEQUENCE [LARGE SCALE GENOMIC DNA]</scope>
    <source>
        <strain evidence="5 6">SAG 241.80</strain>
    </source>
</reference>
<dbReference type="PANTHER" id="PTHR43397">
    <property type="entry name" value="ERGOTHIONEINE BIOSYNTHESIS PROTEIN 1"/>
    <property type="match status" value="1"/>
</dbReference>
<dbReference type="InterPro" id="IPR005532">
    <property type="entry name" value="SUMF_dom"/>
</dbReference>
<evidence type="ECO:0000313" key="5">
    <source>
        <dbReference type="EMBL" id="PSC70543.1"/>
    </source>
</evidence>
<dbReference type="OrthoDB" id="407555at2759"/>
<evidence type="ECO:0000256" key="2">
    <source>
        <dbReference type="ARBA" id="ARBA00022679"/>
    </source>
</evidence>
<dbReference type="Pfam" id="PF03859">
    <property type="entry name" value="CG-1"/>
    <property type="match status" value="1"/>
</dbReference>
<gene>
    <name evidence="5" type="ORF">C2E20_5951</name>
</gene>
<comment type="caution">
    <text evidence="5">The sequence shown here is derived from an EMBL/GenBank/DDBJ whole genome shotgun (WGS) entry which is preliminary data.</text>
</comment>
<feature type="compositionally biased region" description="Low complexity" evidence="3">
    <location>
        <begin position="626"/>
        <end position="643"/>
    </location>
</feature>
<dbReference type="SUPFAM" id="SSF53335">
    <property type="entry name" value="S-adenosyl-L-methionine-dependent methyltransferases"/>
    <property type="match status" value="1"/>
</dbReference>
<dbReference type="SMART" id="SM01076">
    <property type="entry name" value="CG-1"/>
    <property type="match status" value="1"/>
</dbReference>
<dbReference type="STRING" id="554055.A0A2P6V8X8"/>
<dbReference type="InterPro" id="IPR051128">
    <property type="entry name" value="EgtD_Methyltrsf_superfamily"/>
</dbReference>
<dbReference type="Gene3D" id="3.90.1580.10">
    <property type="entry name" value="paralog of FGE (formylglycine-generating enzyme)"/>
    <property type="match status" value="2"/>
</dbReference>
<dbReference type="PANTHER" id="PTHR43397:SF1">
    <property type="entry name" value="ERGOTHIONEINE BIOSYNTHESIS PROTEIN 1"/>
    <property type="match status" value="1"/>
</dbReference>